<dbReference type="GO" id="GO:0019199">
    <property type="term" value="F:transmembrane receptor protein kinase activity"/>
    <property type="evidence" value="ECO:0007669"/>
    <property type="project" value="InterPro"/>
</dbReference>
<keyword evidence="5" id="KW-1133">Transmembrane helix</keyword>
<evidence type="ECO:0000256" key="7">
    <source>
        <dbReference type="ARBA" id="ARBA00023157"/>
    </source>
</evidence>
<organism evidence="8 9">
    <name type="scientific">Anisodus acutangulus</name>
    <dbReference type="NCBI Taxonomy" id="402998"/>
    <lineage>
        <taxon>Eukaryota</taxon>
        <taxon>Viridiplantae</taxon>
        <taxon>Streptophyta</taxon>
        <taxon>Embryophyta</taxon>
        <taxon>Tracheophyta</taxon>
        <taxon>Spermatophyta</taxon>
        <taxon>Magnoliopsida</taxon>
        <taxon>eudicotyledons</taxon>
        <taxon>Gunneridae</taxon>
        <taxon>Pentapetalae</taxon>
        <taxon>asterids</taxon>
        <taxon>lamiids</taxon>
        <taxon>Solanales</taxon>
        <taxon>Solanaceae</taxon>
        <taxon>Solanoideae</taxon>
        <taxon>Hyoscyameae</taxon>
        <taxon>Anisodus</taxon>
    </lineage>
</organism>
<dbReference type="OrthoDB" id="1736150at2759"/>
<accession>A0A9Q1MCD1</accession>
<sequence>MVKSCGERTHQFLVSYDLAVKQMECLCIHSTTHRLFHGLEGSTAVKAADSGRLSDGNSPGLSGITLDKSVEFTYEELATATNDFSIANKIGQSGFGVVYYAELRGEA</sequence>
<dbReference type="EMBL" id="JAJAGQ010000009">
    <property type="protein sequence ID" value="KAJ8554534.1"/>
    <property type="molecule type" value="Genomic_DNA"/>
</dbReference>
<dbReference type="SUPFAM" id="SSF56112">
    <property type="entry name" value="Protein kinase-like (PK-like)"/>
    <property type="match status" value="1"/>
</dbReference>
<protein>
    <submittedName>
        <fullName evidence="8">Uncharacterized protein</fullName>
    </submittedName>
</protein>
<evidence type="ECO:0000256" key="3">
    <source>
        <dbReference type="ARBA" id="ARBA00022692"/>
    </source>
</evidence>
<reference evidence="9" key="1">
    <citation type="journal article" date="2023" name="Proc. Natl. Acad. Sci. U.S.A.">
        <title>Genomic and structural basis for evolution of tropane alkaloid biosynthesis.</title>
        <authorList>
            <person name="Wanga Y.-J."/>
            <person name="Taina T."/>
            <person name="Yua J.-Y."/>
            <person name="Lia J."/>
            <person name="Xua B."/>
            <person name="Chenc J."/>
            <person name="D'Auriad J.C."/>
            <person name="Huanga J.-P."/>
            <person name="Huanga S.-X."/>
        </authorList>
    </citation>
    <scope>NUCLEOTIDE SEQUENCE [LARGE SCALE GENOMIC DNA]</scope>
    <source>
        <strain evidence="9">cv. KIB-2019</strain>
    </source>
</reference>
<name>A0A9Q1MCD1_9SOLA</name>
<dbReference type="PANTHER" id="PTHR46204:SF2">
    <property type="entry name" value="CHITIN ELICITOR RECEPTOR KINASE 1"/>
    <property type="match status" value="1"/>
</dbReference>
<evidence type="ECO:0000256" key="2">
    <source>
        <dbReference type="ARBA" id="ARBA00022475"/>
    </source>
</evidence>
<evidence type="ECO:0000313" key="8">
    <source>
        <dbReference type="EMBL" id="KAJ8554534.1"/>
    </source>
</evidence>
<dbReference type="AlphaFoldDB" id="A0A9Q1MCD1"/>
<proteinExistence type="predicted"/>
<keyword evidence="9" id="KW-1185">Reference proteome</keyword>
<evidence type="ECO:0000256" key="4">
    <source>
        <dbReference type="ARBA" id="ARBA00022729"/>
    </source>
</evidence>
<gene>
    <name evidence="8" type="ORF">K7X08_025212</name>
</gene>
<dbReference type="Gene3D" id="3.30.200.20">
    <property type="entry name" value="Phosphorylase Kinase, domain 1"/>
    <property type="match status" value="1"/>
</dbReference>
<keyword evidence="2" id="KW-1003">Cell membrane</keyword>
<dbReference type="InterPro" id="IPR011009">
    <property type="entry name" value="Kinase-like_dom_sf"/>
</dbReference>
<keyword evidence="4" id="KW-0732">Signal</keyword>
<evidence type="ECO:0000256" key="1">
    <source>
        <dbReference type="ARBA" id="ARBA00004162"/>
    </source>
</evidence>
<comment type="subcellular location">
    <subcellularLocation>
        <location evidence="1">Cell membrane</location>
        <topology evidence="1">Single-pass membrane protein</topology>
    </subcellularLocation>
</comment>
<dbReference type="InterPro" id="IPR044812">
    <property type="entry name" value="CERK1/LYK3-like"/>
</dbReference>
<evidence type="ECO:0000256" key="6">
    <source>
        <dbReference type="ARBA" id="ARBA00023136"/>
    </source>
</evidence>
<evidence type="ECO:0000313" key="9">
    <source>
        <dbReference type="Proteomes" id="UP001152561"/>
    </source>
</evidence>
<evidence type="ECO:0000256" key="5">
    <source>
        <dbReference type="ARBA" id="ARBA00022989"/>
    </source>
</evidence>
<dbReference type="GO" id="GO:0005886">
    <property type="term" value="C:plasma membrane"/>
    <property type="evidence" value="ECO:0007669"/>
    <property type="project" value="UniProtKB-SubCell"/>
</dbReference>
<keyword evidence="7" id="KW-1015">Disulfide bond</keyword>
<keyword evidence="3" id="KW-0812">Transmembrane</keyword>
<dbReference type="PANTHER" id="PTHR46204">
    <property type="entry name" value="CHITIN ELICITOR RECEPTOR KINASE 1-RELATED"/>
    <property type="match status" value="1"/>
</dbReference>
<keyword evidence="6" id="KW-0472">Membrane</keyword>
<dbReference type="Proteomes" id="UP001152561">
    <property type="component" value="Unassembled WGS sequence"/>
</dbReference>
<dbReference type="GO" id="GO:0045087">
    <property type="term" value="P:innate immune response"/>
    <property type="evidence" value="ECO:0007669"/>
    <property type="project" value="InterPro"/>
</dbReference>
<comment type="caution">
    <text evidence="8">The sequence shown here is derived from an EMBL/GenBank/DDBJ whole genome shotgun (WGS) entry which is preliminary data.</text>
</comment>